<name>A0ABS3I3Z9_9ENTE</name>
<sequence length="58" mass="6323">MKKYDGEFSGLGMIAGLLIGLAKGNLLFGLMLGVVCGVAMDWGANLWNDYQQNKKKDE</sequence>
<evidence type="ECO:0000313" key="2">
    <source>
        <dbReference type="EMBL" id="MBO0482521.1"/>
    </source>
</evidence>
<proteinExistence type="predicted"/>
<gene>
    <name evidence="2" type="ORF">JZO71_09320</name>
</gene>
<organism evidence="2 3">
    <name type="scientific">Candidatus Enterococcus courvalinii</name>
    <dbReference type="NCBI Taxonomy" id="2815329"/>
    <lineage>
        <taxon>Bacteria</taxon>
        <taxon>Bacillati</taxon>
        <taxon>Bacillota</taxon>
        <taxon>Bacilli</taxon>
        <taxon>Lactobacillales</taxon>
        <taxon>Enterococcaceae</taxon>
        <taxon>Enterococcus</taxon>
    </lineage>
</organism>
<dbReference type="EMBL" id="JAFLWI010000015">
    <property type="protein sequence ID" value="MBO0482521.1"/>
    <property type="molecule type" value="Genomic_DNA"/>
</dbReference>
<protein>
    <recommendedName>
        <fullName evidence="4">Glycine zipper family protein</fullName>
    </recommendedName>
</protein>
<evidence type="ECO:0000256" key="1">
    <source>
        <dbReference type="SAM" id="Phobius"/>
    </source>
</evidence>
<reference evidence="2 3" key="1">
    <citation type="submission" date="2021-03" db="EMBL/GenBank/DDBJ databases">
        <title>Enterococcal diversity collection.</title>
        <authorList>
            <person name="Gilmore M.S."/>
            <person name="Schwartzman J."/>
            <person name="Van Tyne D."/>
            <person name="Martin M."/>
            <person name="Earl A.M."/>
            <person name="Manson A.L."/>
            <person name="Straub T."/>
            <person name="Salamzade R."/>
            <person name="Saavedra J."/>
            <person name="Lebreton F."/>
            <person name="Prichula J."/>
            <person name="Schaufler K."/>
            <person name="Gaca A."/>
            <person name="Sgardioli B."/>
            <person name="Wagenaar J."/>
            <person name="Strong T."/>
        </authorList>
    </citation>
    <scope>NUCLEOTIDE SEQUENCE [LARGE SCALE GENOMIC DNA]</scope>
    <source>
        <strain evidence="2 3">MSG2901</strain>
    </source>
</reference>
<evidence type="ECO:0000313" key="3">
    <source>
        <dbReference type="Proteomes" id="UP000664832"/>
    </source>
</evidence>
<dbReference type="Proteomes" id="UP000664832">
    <property type="component" value="Unassembled WGS sequence"/>
</dbReference>
<feature type="transmembrane region" description="Helical" evidence="1">
    <location>
        <begin position="12"/>
        <end position="40"/>
    </location>
</feature>
<keyword evidence="1" id="KW-1133">Transmembrane helix</keyword>
<dbReference type="RefSeq" id="WP_206899224.1">
    <property type="nucleotide sequence ID" value="NZ_JAFLWI010000015.1"/>
</dbReference>
<evidence type="ECO:0008006" key="4">
    <source>
        <dbReference type="Google" id="ProtNLM"/>
    </source>
</evidence>
<keyword evidence="3" id="KW-1185">Reference proteome</keyword>
<keyword evidence="1" id="KW-0812">Transmembrane</keyword>
<accession>A0ABS3I3Z9</accession>
<keyword evidence="1" id="KW-0472">Membrane</keyword>
<comment type="caution">
    <text evidence="2">The sequence shown here is derived from an EMBL/GenBank/DDBJ whole genome shotgun (WGS) entry which is preliminary data.</text>
</comment>